<evidence type="ECO:0000256" key="1">
    <source>
        <dbReference type="SAM" id="SignalP"/>
    </source>
</evidence>
<evidence type="ECO:0000313" key="3">
    <source>
        <dbReference type="Proteomes" id="UP001498398"/>
    </source>
</evidence>
<feature type="signal peptide" evidence="1">
    <location>
        <begin position="1"/>
        <end position="24"/>
    </location>
</feature>
<sequence>MKYLDSLVLSIFLVFALLSLRSNAQDAKSIVTLYQVFPSREASIITRNSTLTATPTQTQDTESFSFTITAVGTADSGSATTYSLREVFPPVQLPGITASPVTIDYIIVESASGYKYSGNHVTDSSATGTADSATDDVHIGNPNCTFNLEDGTGVCVEEFSGETGTITFTGVVLPIITIGVDSSDAIGIGISTRMWIAALLSTTTALVLIS</sequence>
<organism evidence="2 3">
    <name type="scientific">Marasmiellus scandens</name>
    <dbReference type="NCBI Taxonomy" id="2682957"/>
    <lineage>
        <taxon>Eukaryota</taxon>
        <taxon>Fungi</taxon>
        <taxon>Dikarya</taxon>
        <taxon>Basidiomycota</taxon>
        <taxon>Agaricomycotina</taxon>
        <taxon>Agaricomycetes</taxon>
        <taxon>Agaricomycetidae</taxon>
        <taxon>Agaricales</taxon>
        <taxon>Marasmiineae</taxon>
        <taxon>Omphalotaceae</taxon>
        <taxon>Marasmiellus</taxon>
    </lineage>
</organism>
<keyword evidence="1" id="KW-0732">Signal</keyword>
<name>A0ABR1IND1_9AGAR</name>
<feature type="chain" id="PRO_5047246462" evidence="1">
    <location>
        <begin position="25"/>
        <end position="210"/>
    </location>
</feature>
<dbReference type="EMBL" id="JBANRG010000121">
    <property type="protein sequence ID" value="KAK7434590.1"/>
    <property type="molecule type" value="Genomic_DNA"/>
</dbReference>
<proteinExistence type="predicted"/>
<reference evidence="2 3" key="1">
    <citation type="submission" date="2024-01" db="EMBL/GenBank/DDBJ databases">
        <title>A draft genome for the cacao thread blight pathogen Marasmiellus scandens.</title>
        <authorList>
            <person name="Baruah I.K."/>
            <person name="Leung J."/>
            <person name="Bukari Y."/>
            <person name="Amoako-Attah I."/>
            <person name="Meinhardt L.W."/>
            <person name="Bailey B.A."/>
            <person name="Cohen S.P."/>
        </authorList>
    </citation>
    <scope>NUCLEOTIDE SEQUENCE [LARGE SCALE GENOMIC DNA]</scope>
    <source>
        <strain evidence="2 3">GH-19</strain>
    </source>
</reference>
<comment type="caution">
    <text evidence="2">The sequence shown here is derived from an EMBL/GenBank/DDBJ whole genome shotgun (WGS) entry which is preliminary data.</text>
</comment>
<gene>
    <name evidence="2" type="ORF">VKT23_020126</name>
</gene>
<evidence type="ECO:0000313" key="2">
    <source>
        <dbReference type="EMBL" id="KAK7434590.1"/>
    </source>
</evidence>
<protein>
    <submittedName>
        <fullName evidence="2">Uncharacterized protein</fullName>
    </submittedName>
</protein>
<accession>A0ABR1IND1</accession>
<dbReference type="Proteomes" id="UP001498398">
    <property type="component" value="Unassembled WGS sequence"/>
</dbReference>
<keyword evidence="3" id="KW-1185">Reference proteome</keyword>